<accession>A0A9R1VWJ4</accession>
<keyword evidence="1" id="KW-1133">Transmembrane helix</keyword>
<gene>
    <name evidence="2" type="ORF">LSAT_V11C400199090</name>
</gene>
<dbReference type="AlphaFoldDB" id="A0A9R1VWJ4"/>
<evidence type="ECO:0000256" key="1">
    <source>
        <dbReference type="SAM" id="Phobius"/>
    </source>
</evidence>
<keyword evidence="1" id="KW-0812">Transmembrane</keyword>
<evidence type="ECO:0000313" key="2">
    <source>
        <dbReference type="EMBL" id="KAJ0212613.1"/>
    </source>
</evidence>
<dbReference type="Proteomes" id="UP000235145">
    <property type="component" value="Unassembled WGS sequence"/>
</dbReference>
<proteinExistence type="predicted"/>
<organism evidence="2 3">
    <name type="scientific">Lactuca sativa</name>
    <name type="common">Garden lettuce</name>
    <dbReference type="NCBI Taxonomy" id="4236"/>
    <lineage>
        <taxon>Eukaryota</taxon>
        <taxon>Viridiplantae</taxon>
        <taxon>Streptophyta</taxon>
        <taxon>Embryophyta</taxon>
        <taxon>Tracheophyta</taxon>
        <taxon>Spermatophyta</taxon>
        <taxon>Magnoliopsida</taxon>
        <taxon>eudicotyledons</taxon>
        <taxon>Gunneridae</taxon>
        <taxon>Pentapetalae</taxon>
        <taxon>asterids</taxon>
        <taxon>campanulids</taxon>
        <taxon>Asterales</taxon>
        <taxon>Asteraceae</taxon>
        <taxon>Cichorioideae</taxon>
        <taxon>Cichorieae</taxon>
        <taxon>Lactucinae</taxon>
        <taxon>Lactuca</taxon>
    </lineage>
</organism>
<keyword evidence="1" id="KW-0472">Membrane</keyword>
<reference evidence="2 3" key="1">
    <citation type="journal article" date="2017" name="Nat. Commun.">
        <title>Genome assembly with in vitro proximity ligation data and whole-genome triplication in lettuce.</title>
        <authorList>
            <person name="Reyes-Chin-Wo S."/>
            <person name="Wang Z."/>
            <person name="Yang X."/>
            <person name="Kozik A."/>
            <person name="Arikit S."/>
            <person name="Song C."/>
            <person name="Xia L."/>
            <person name="Froenicke L."/>
            <person name="Lavelle D.O."/>
            <person name="Truco M.J."/>
            <person name="Xia R."/>
            <person name="Zhu S."/>
            <person name="Xu C."/>
            <person name="Xu H."/>
            <person name="Xu X."/>
            <person name="Cox K."/>
            <person name="Korf I."/>
            <person name="Meyers B.C."/>
            <person name="Michelmore R.W."/>
        </authorList>
    </citation>
    <scope>NUCLEOTIDE SEQUENCE [LARGE SCALE GENOMIC DNA]</scope>
    <source>
        <strain evidence="3">cv. Salinas</strain>
        <tissue evidence="2">Seedlings</tissue>
    </source>
</reference>
<dbReference type="EMBL" id="NBSK02000004">
    <property type="protein sequence ID" value="KAJ0212613.1"/>
    <property type="molecule type" value="Genomic_DNA"/>
</dbReference>
<sequence>MFPFNFRSTVTFSSFSSSLTFFQSTLSTSLSIPQIQFQIQLQFYHINRLDNLHRYVILIFYRFHVYLGVELILVITTYFVRSLSGLSLISNHSSMSLTLVHLFKIFGVIGGTSW</sequence>
<name>A0A9R1VWJ4_LACSA</name>
<comment type="caution">
    <text evidence="2">The sequence shown here is derived from an EMBL/GenBank/DDBJ whole genome shotgun (WGS) entry which is preliminary data.</text>
</comment>
<protein>
    <submittedName>
        <fullName evidence="2">Uncharacterized protein</fullName>
    </submittedName>
</protein>
<evidence type="ECO:0000313" key="3">
    <source>
        <dbReference type="Proteomes" id="UP000235145"/>
    </source>
</evidence>
<feature type="transmembrane region" description="Helical" evidence="1">
    <location>
        <begin position="55"/>
        <end position="80"/>
    </location>
</feature>
<keyword evidence="3" id="KW-1185">Reference proteome</keyword>